<feature type="coiled-coil region" evidence="1">
    <location>
        <begin position="322"/>
        <end position="349"/>
    </location>
</feature>
<evidence type="ECO:0000313" key="4">
    <source>
        <dbReference type="EMBL" id="CAL1172816.1"/>
    </source>
</evidence>
<accession>A0A9P1GQQ9</accession>
<organism evidence="3">
    <name type="scientific">Cladocopium goreaui</name>
    <dbReference type="NCBI Taxonomy" id="2562237"/>
    <lineage>
        <taxon>Eukaryota</taxon>
        <taxon>Sar</taxon>
        <taxon>Alveolata</taxon>
        <taxon>Dinophyceae</taxon>
        <taxon>Suessiales</taxon>
        <taxon>Symbiodiniaceae</taxon>
        <taxon>Cladocopium</taxon>
    </lineage>
</organism>
<evidence type="ECO:0000313" key="3">
    <source>
        <dbReference type="EMBL" id="CAI4019441.1"/>
    </source>
</evidence>
<dbReference type="EMBL" id="CAMXCT030006750">
    <property type="protein sequence ID" value="CAL4806753.1"/>
    <property type="molecule type" value="Genomic_DNA"/>
</dbReference>
<evidence type="ECO:0000256" key="1">
    <source>
        <dbReference type="SAM" id="Coils"/>
    </source>
</evidence>
<gene>
    <name evidence="3" type="ORF">C1SCF055_LOCUS43941</name>
</gene>
<feature type="region of interest" description="Disordered" evidence="2">
    <location>
        <begin position="82"/>
        <end position="103"/>
    </location>
</feature>
<feature type="coiled-coil region" evidence="1">
    <location>
        <begin position="435"/>
        <end position="701"/>
    </location>
</feature>
<evidence type="ECO:0000256" key="2">
    <source>
        <dbReference type="SAM" id="MobiDB-lite"/>
    </source>
</evidence>
<dbReference type="OrthoDB" id="10255522at2759"/>
<proteinExistence type="predicted"/>
<keyword evidence="6" id="KW-1185">Reference proteome</keyword>
<dbReference type="Proteomes" id="UP001152797">
    <property type="component" value="Unassembled WGS sequence"/>
</dbReference>
<feature type="region of interest" description="Disordered" evidence="2">
    <location>
        <begin position="702"/>
        <end position="725"/>
    </location>
</feature>
<sequence length="858" mass="96949">MESMYFRTKALLDQREEQQSQLEEQMESALRAKAFLEAEIFRQQGLNASLKAQLSEAKFELLRGREDALEVTSKLEDMEATLRDQDGEKQKLQQEVQSSKGESERLRAMLRLCTERSQAREGKMKTFIKELAQKHEQTKAVLSKSQHRELELQAQIAEVQSAHVSLQDQLSKQQAENASLKEDLQGVKAEDSLRTSQELQSYKDEVERLSAKLKQCAEHGKGSKETLEKSMAELAQKHEQTKAVLSKSQHRELELQAQIAEVQSAHVSLQDQLSKQQAENDDLKKLQLAEAEEASKLQEMVIQKDQVLSTLGQSLEQKSVQLKAVGKQLDKVLRKAQRTEKDLATAEELTKQSALTSFILYVALVARNLYIHGRWVYEEELRQGLQQGQEELLSVRASSRMEREALVHEAKTHQAKQKERIALLQAKTCELKDQVAKAQQQKDAVQHEAMELTARCSKLEGDVSCYTARYAAIEFKLHAAQSDALQNAEAAELERQKLQEDLSDYQGKTRMLRQDLEKAELRLQEAEQHAALAASEHRNLNQELHDAKSKESILETALTSQRAENLALQQDLEQAEARSVELQSDLMRSAGEVQQAKQEFSQQQAEHLALQHDLTQAEAQLRAAEGLLAKSDLECYGLKDDIRYLQQNLKQVKDMNSSLKMSVETLQKQKTMIEEELQKTSQVLHEKMEALEAERMKLSAEQSASAQLQRSLRREQRRGRTAQALQAALRQRLEAAHSQGDRARNELREVRGWAESLEETVSKMQQCVDQFGMEALMDLPTTSQSSQEGPALDASEAQTPCPMIALSGSPGDVATPVTGVRTMVHVTRAAAEILSVPTPHRRGRQWSLTPVRRHHLAA</sequence>
<protein>
    <submittedName>
        <fullName evidence="5">Kinesin_K39_putative/GeneDB:LmjF.14.1100/GeneDB:L mjF.14.1110/GeneDB:LmjF.14.1120</fullName>
    </submittedName>
</protein>
<keyword evidence="1" id="KW-0175">Coiled coil</keyword>
<comment type="caution">
    <text evidence="3">The sequence shown here is derived from an EMBL/GenBank/DDBJ whole genome shotgun (WGS) entry which is preliminary data.</text>
</comment>
<reference evidence="3" key="1">
    <citation type="submission" date="2022-10" db="EMBL/GenBank/DDBJ databases">
        <authorList>
            <person name="Chen Y."/>
            <person name="Dougan E. K."/>
            <person name="Chan C."/>
            <person name="Rhodes N."/>
            <person name="Thang M."/>
        </authorList>
    </citation>
    <scope>NUCLEOTIDE SEQUENCE</scope>
</reference>
<dbReference type="EMBL" id="CAMXCT020006750">
    <property type="protein sequence ID" value="CAL1172816.1"/>
    <property type="molecule type" value="Genomic_DNA"/>
</dbReference>
<feature type="coiled-coil region" evidence="1">
    <location>
        <begin position="8"/>
        <end position="39"/>
    </location>
</feature>
<evidence type="ECO:0000313" key="6">
    <source>
        <dbReference type="Proteomes" id="UP001152797"/>
    </source>
</evidence>
<dbReference type="SUPFAM" id="SSF57997">
    <property type="entry name" value="Tropomyosin"/>
    <property type="match status" value="1"/>
</dbReference>
<feature type="compositionally biased region" description="Basic and acidic residues" evidence="2">
    <location>
        <begin position="82"/>
        <end position="92"/>
    </location>
</feature>
<dbReference type="AlphaFoldDB" id="A0A9P1GQQ9"/>
<reference evidence="4" key="2">
    <citation type="submission" date="2024-04" db="EMBL/GenBank/DDBJ databases">
        <authorList>
            <person name="Chen Y."/>
            <person name="Shah S."/>
            <person name="Dougan E. K."/>
            <person name="Thang M."/>
            <person name="Chan C."/>
        </authorList>
    </citation>
    <scope>NUCLEOTIDE SEQUENCE [LARGE SCALE GENOMIC DNA]</scope>
</reference>
<dbReference type="EMBL" id="CAMXCT010006750">
    <property type="protein sequence ID" value="CAI4019441.1"/>
    <property type="molecule type" value="Genomic_DNA"/>
</dbReference>
<feature type="coiled-coil region" evidence="1">
    <location>
        <begin position="156"/>
        <end position="286"/>
    </location>
</feature>
<evidence type="ECO:0000313" key="5">
    <source>
        <dbReference type="EMBL" id="CAL4806753.1"/>
    </source>
</evidence>
<name>A0A9P1GQQ9_9DINO</name>